<feature type="region of interest" description="Disordered" evidence="2">
    <location>
        <begin position="44"/>
        <end position="81"/>
    </location>
</feature>
<dbReference type="VEuPathDB" id="VectorBase:BGLAX_029122"/>
<feature type="domain" description="PET" evidence="3">
    <location>
        <begin position="62"/>
        <end position="95"/>
    </location>
</feature>
<gene>
    <name evidence="4" type="primary">106071112</name>
</gene>
<evidence type="ECO:0000259" key="3">
    <source>
        <dbReference type="PROSITE" id="PS51303"/>
    </source>
</evidence>
<evidence type="ECO:0000313" key="5">
    <source>
        <dbReference type="Proteomes" id="UP000076420"/>
    </source>
</evidence>
<dbReference type="KEGG" id="bgt:106071112"/>
<dbReference type="STRING" id="6526.A0A2C9LX33"/>
<feature type="compositionally biased region" description="Basic and acidic residues" evidence="2">
    <location>
        <begin position="60"/>
        <end position="69"/>
    </location>
</feature>
<accession>A0A2C9LX33</accession>
<dbReference type="PROSITE" id="PS51303">
    <property type="entry name" value="PET"/>
    <property type="match status" value="1"/>
</dbReference>
<protein>
    <recommendedName>
        <fullName evidence="3">PET domain-containing protein</fullName>
    </recommendedName>
</protein>
<dbReference type="EnsemblMetazoa" id="BGLB035980-RA">
    <property type="protein sequence ID" value="BGLB035980-PA"/>
    <property type="gene ID" value="BGLB035980"/>
</dbReference>
<evidence type="ECO:0000256" key="1">
    <source>
        <dbReference type="ARBA" id="ARBA00022737"/>
    </source>
</evidence>
<dbReference type="PANTHER" id="PTHR24211">
    <property type="entry name" value="LIM DOMAIN-CONTAINING PROTEIN"/>
    <property type="match status" value="1"/>
</dbReference>
<name>A0A2C9LX33_BIOGL</name>
<evidence type="ECO:0000256" key="2">
    <source>
        <dbReference type="SAM" id="MobiDB-lite"/>
    </source>
</evidence>
<dbReference type="InterPro" id="IPR010442">
    <property type="entry name" value="PET_domain"/>
</dbReference>
<sequence length="95" mass="10926">MDYAEARFLPVDINVQQLWWNVDMDYCLERKICRHCKCPPEVHDMSTGSEEIGSRGASRATRELKRNSTSDDDSGCPLEEFAWVPPGLQSEQVRH</sequence>
<dbReference type="AlphaFoldDB" id="A0A2C9LX33"/>
<dbReference type="Proteomes" id="UP000076420">
    <property type="component" value="Unassembled WGS sequence"/>
</dbReference>
<organism evidence="4 5">
    <name type="scientific">Biomphalaria glabrata</name>
    <name type="common">Bloodfluke planorb</name>
    <name type="synonym">Freshwater snail</name>
    <dbReference type="NCBI Taxonomy" id="6526"/>
    <lineage>
        <taxon>Eukaryota</taxon>
        <taxon>Metazoa</taxon>
        <taxon>Spiralia</taxon>
        <taxon>Lophotrochozoa</taxon>
        <taxon>Mollusca</taxon>
        <taxon>Gastropoda</taxon>
        <taxon>Heterobranchia</taxon>
        <taxon>Euthyneura</taxon>
        <taxon>Panpulmonata</taxon>
        <taxon>Hygrophila</taxon>
        <taxon>Lymnaeoidea</taxon>
        <taxon>Planorbidae</taxon>
        <taxon>Biomphalaria</taxon>
    </lineage>
</organism>
<dbReference type="VEuPathDB" id="VectorBase:BGLB035980"/>
<reference evidence="4" key="1">
    <citation type="submission" date="2020-05" db="UniProtKB">
        <authorList>
            <consortium name="EnsemblMetazoa"/>
        </authorList>
    </citation>
    <scope>IDENTIFICATION</scope>
    <source>
        <strain evidence="4">BB02</strain>
    </source>
</reference>
<proteinExistence type="predicted"/>
<evidence type="ECO:0000313" key="4">
    <source>
        <dbReference type="EnsemblMetazoa" id="BGLB035980-PA"/>
    </source>
</evidence>
<dbReference type="PANTHER" id="PTHR24211:SF20">
    <property type="entry name" value="PROTEIN ESPINAS-RELATED"/>
    <property type="match status" value="1"/>
</dbReference>
<keyword evidence="1" id="KW-0677">Repeat</keyword>
<dbReference type="GO" id="GO:0008270">
    <property type="term" value="F:zinc ion binding"/>
    <property type="evidence" value="ECO:0007669"/>
    <property type="project" value="InterPro"/>
</dbReference>
<dbReference type="InterPro" id="IPR047120">
    <property type="entry name" value="Pk/Esn/Tes"/>
</dbReference>